<comment type="caution">
    <text evidence="1">The sequence shown here is derived from an EMBL/GenBank/DDBJ whole genome shotgun (WGS) entry which is preliminary data.</text>
</comment>
<gene>
    <name evidence="1" type="ORF">S01H1_83415</name>
</gene>
<organism evidence="1">
    <name type="scientific">marine sediment metagenome</name>
    <dbReference type="NCBI Taxonomy" id="412755"/>
    <lineage>
        <taxon>unclassified sequences</taxon>
        <taxon>metagenomes</taxon>
        <taxon>ecological metagenomes</taxon>
    </lineage>
</organism>
<sequence length="56" mass="6617">GLPGEAAIAIDFLDTLRDALWETYREHFTGMHYEAYDNAIRDVNQYEFEFNDDIPF</sequence>
<evidence type="ECO:0000313" key="1">
    <source>
        <dbReference type="EMBL" id="GAG44992.1"/>
    </source>
</evidence>
<dbReference type="AlphaFoldDB" id="X0YCK3"/>
<dbReference type="EMBL" id="BARS01056703">
    <property type="protein sequence ID" value="GAG44992.1"/>
    <property type="molecule type" value="Genomic_DNA"/>
</dbReference>
<feature type="non-terminal residue" evidence="1">
    <location>
        <position position="1"/>
    </location>
</feature>
<protein>
    <submittedName>
        <fullName evidence="1">Uncharacterized protein</fullName>
    </submittedName>
</protein>
<name>X0YCK3_9ZZZZ</name>
<accession>X0YCK3</accession>
<proteinExistence type="predicted"/>
<reference evidence="1" key="1">
    <citation type="journal article" date="2014" name="Front. Microbiol.">
        <title>High frequency of phylogenetically diverse reductive dehalogenase-homologous genes in deep subseafloor sedimentary metagenomes.</title>
        <authorList>
            <person name="Kawai M."/>
            <person name="Futagami T."/>
            <person name="Toyoda A."/>
            <person name="Takaki Y."/>
            <person name="Nishi S."/>
            <person name="Hori S."/>
            <person name="Arai W."/>
            <person name="Tsubouchi T."/>
            <person name="Morono Y."/>
            <person name="Uchiyama I."/>
            <person name="Ito T."/>
            <person name="Fujiyama A."/>
            <person name="Inagaki F."/>
            <person name="Takami H."/>
        </authorList>
    </citation>
    <scope>NUCLEOTIDE SEQUENCE</scope>
    <source>
        <strain evidence="1">Expedition CK06-06</strain>
    </source>
</reference>